<dbReference type="EMBL" id="BPMT01000026">
    <property type="protein sequence ID" value="GIZ94938.1"/>
    <property type="molecule type" value="Genomic_DNA"/>
</dbReference>
<protein>
    <submittedName>
        <fullName evidence="1">Uncharacterized protein</fullName>
    </submittedName>
</protein>
<reference evidence="1 4" key="1">
    <citation type="submission" date="2021-07" db="EMBL/GenBank/DDBJ databases">
        <title>Whole genome sequencing of carbapenem-resistant Pseudomonas spp. isolated in Japan.</title>
        <authorList>
            <person name="Suzuki M."/>
            <person name="Maehana S."/>
            <person name="Kitasato H."/>
        </authorList>
    </citation>
    <scope>NUCLEOTIDE SEQUENCE</scope>
    <source>
        <strain evidence="1">KAM435</strain>
        <strain evidence="2 4">KAM436</strain>
    </source>
</reference>
<gene>
    <name evidence="1" type="ORF">KAM435_38940</name>
    <name evidence="2" type="ORF">KAM436_39060</name>
</gene>
<evidence type="ECO:0000313" key="4">
    <source>
        <dbReference type="Proteomes" id="UP000887228"/>
    </source>
</evidence>
<evidence type="ECO:0000313" key="2">
    <source>
        <dbReference type="EMBL" id="GIZ94938.1"/>
    </source>
</evidence>
<accession>A0AA37CJJ6</accession>
<name>A0AA37CJJ6_AQUAC</name>
<dbReference type="RefSeq" id="WP_203788651.1">
    <property type="nucleotide sequence ID" value="NZ_AP024354.1"/>
</dbReference>
<sequence>MLTALCIALAVLLVVCGLAGRMIFVLVRDREDRMQFNAALERAIHQAGWTEQYRVAYHAAHRELREND</sequence>
<comment type="caution">
    <text evidence="1">The sequence shown here is derived from an EMBL/GenBank/DDBJ whole genome shotgun (WGS) entry which is preliminary data.</text>
</comment>
<organism evidence="1 3">
    <name type="scientific">Aquipseudomonas alcaligenes</name>
    <name type="common">Pseudomonas alcaligenes</name>
    <dbReference type="NCBI Taxonomy" id="43263"/>
    <lineage>
        <taxon>Bacteria</taxon>
        <taxon>Pseudomonadati</taxon>
        <taxon>Pseudomonadota</taxon>
        <taxon>Gammaproteobacteria</taxon>
        <taxon>Pseudomonadales</taxon>
        <taxon>Pseudomonadaceae</taxon>
        <taxon>Aquipseudomonas</taxon>
    </lineage>
</organism>
<dbReference type="AlphaFoldDB" id="A0AA37CJJ6"/>
<dbReference type="Proteomes" id="UP000887212">
    <property type="component" value="Unassembled WGS sequence"/>
</dbReference>
<proteinExistence type="predicted"/>
<dbReference type="Proteomes" id="UP000887228">
    <property type="component" value="Unassembled WGS sequence"/>
</dbReference>
<dbReference type="EMBL" id="BPMS01000028">
    <property type="protein sequence ID" value="GIZ90567.1"/>
    <property type="molecule type" value="Genomic_DNA"/>
</dbReference>
<evidence type="ECO:0000313" key="1">
    <source>
        <dbReference type="EMBL" id="GIZ90567.1"/>
    </source>
</evidence>
<evidence type="ECO:0000313" key="3">
    <source>
        <dbReference type="Proteomes" id="UP000887212"/>
    </source>
</evidence>